<evidence type="ECO:0000256" key="2">
    <source>
        <dbReference type="ARBA" id="ARBA00010736"/>
    </source>
</evidence>
<comment type="similarity">
    <text evidence="2">Belongs to the HPr family.</text>
</comment>
<sequence length="113" mass="11528">MTGQPDDAASSGPPPTVSEASPAGTVSCEISIINKRGLHARASAKFVHLVERFDADISVTRNGETVGGNSIMGLMMLSAGIGTTIIVSATGPEAKAAVDAITELVGNKFNEDE</sequence>
<dbReference type="InterPro" id="IPR050399">
    <property type="entry name" value="HPr"/>
</dbReference>
<dbReference type="GO" id="GO:0009401">
    <property type="term" value="P:phosphoenolpyruvate-dependent sugar phosphotransferase system"/>
    <property type="evidence" value="ECO:0007669"/>
    <property type="project" value="UniProtKB-KW"/>
</dbReference>
<dbReference type="PRINTS" id="PR00107">
    <property type="entry name" value="PHOSPHOCPHPR"/>
</dbReference>
<evidence type="ECO:0000313" key="7">
    <source>
        <dbReference type="EMBL" id="OPH84283.1"/>
    </source>
</evidence>
<dbReference type="EMBL" id="MWPQ01000005">
    <property type="protein sequence ID" value="OPH84283.1"/>
    <property type="molecule type" value="Genomic_DNA"/>
</dbReference>
<keyword evidence="4" id="KW-0598">Phosphotransferase system</keyword>
<dbReference type="CDD" id="cd00367">
    <property type="entry name" value="PTS-HPr_like"/>
    <property type="match status" value="1"/>
</dbReference>
<dbReference type="Pfam" id="PF00381">
    <property type="entry name" value="PTS-HPr"/>
    <property type="match status" value="1"/>
</dbReference>
<comment type="caution">
    <text evidence="7">The sequence shown here is derived from an EMBL/GenBank/DDBJ whole genome shotgun (WGS) entry which is preliminary data.</text>
</comment>
<dbReference type="OrthoDB" id="9798965at2"/>
<evidence type="ECO:0000313" key="8">
    <source>
        <dbReference type="Proteomes" id="UP000189940"/>
    </source>
</evidence>
<dbReference type="GO" id="GO:0005737">
    <property type="term" value="C:cytoplasm"/>
    <property type="evidence" value="ECO:0007669"/>
    <property type="project" value="UniProtKB-SubCell"/>
</dbReference>
<evidence type="ECO:0000259" key="6">
    <source>
        <dbReference type="PROSITE" id="PS51350"/>
    </source>
</evidence>
<dbReference type="NCBIfam" id="TIGR01003">
    <property type="entry name" value="PTS_HPr_family"/>
    <property type="match status" value="1"/>
</dbReference>
<evidence type="ECO:0000256" key="5">
    <source>
        <dbReference type="SAM" id="MobiDB-lite"/>
    </source>
</evidence>
<dbReference type="PROSITE" id="PS00369">
    <property type="entry name" value="PTS_HPR_HIS"/>
    <property type="match status" value="1"/>
</dbReference>
<dbReference type="PANTHER" id="PTHR33705:SF2">
    <property type="entry name" value="PHOSPHOCARRIER PROTEIN NPR"/>
    <property type="match status" value="1"/>
</dbReference>
<dbReference type="InterPro" id="IPR000032">
    <property type="entry name" value="HPr-like"/>
</dbReference>
<reference evidence="7 8" key="1">
    <citation type="submission" date="2017-02" db="EMBL/GenBank/DDBJ databases">
        <title>Genome sequence of the nitrite-oxidizing bacterium Nitrobacter vulgaris strain Ab1.</title>
        <authorList>
            <person name="Mellbye B.L."/>
            <person name="Davis E.W."/>
            <person name="Spieck E."/>
            <person name="Chang J.H."/>
            <person name="Bottomley P.J."/>
            <person name="Sayavedra-Soto L.A."/>
        </authorList>
    </citation>
    <scope>NUCLEOTIDE SEQUENCE [LARGE SCALE GENOMIC DNA]</scope>
    <source>
        <strain evidence="7 8">Ab1</strain>
    </source>
</reference>
<dbReference type="RefSeq" id="WP_079445420.1">
    <property type="nucleotide sequence ID" value="NZ_JAVDPZ010000006.1"/>
</dbReference>
<comment type="subcellular location">
    <subcellularLocation>
        <location evidence="1">Cytoplasm</location>
    </subcellularLocation>
</comment>
<dbReference type="Gene3D" id="3.30.1340.10">
    <property type="entry name" value="HPr-like"/>
    <property type="match status" value="1"/>
</dbReference>
<name>A0A1V4I249_NITVU</name>
<dbReference type="SUPFAM" id="SSF55594">
    <property type="entry name" value="HPr-like"/>
    <property type="match status" value="1"/>
</dbReference>
<feature type="domain" description="HPr" evidence="6">
    <location>
        <begin position="25"/>
        <end position="112"/>
    </location>
</feature>
<gene>
    <name evidence="7" type="ORF">B2M20_01910</name>
</gene>
<evidence type="ECO:0000256" key="1">
    <source>
        <dbReference type="ARBA" id="ARBA00004496"/>
    </source>
</evidence>
<evidence type="ECO:0000256" key="3">
    <source>
        <dbReference type="ARBA" id="ARBA00022490"/>
    </source>
</evidence>
<feature type="region of interest" description="Disordered" evidence="5">
    <location>
        <begin position="1"/>
        <end position="24"/>
    </location>
</feature>
<protein>
    <submittedName>
        <fullName evidence="7">HPr family phosphocarrier protein</fullName>
    </submittedName>
</protein>
<proteinExistence type="inferred from homology"/>
<evidence type="ECO:0000256" key="4">
    <source>
        <dbReference type="ARBA" id="ARBA00022683"/>
    </source>
</evidence>
<dbReference type="STRING" id="29421.B2M20_01910"/>
<keyword evidence="3" id="KW-0963">Cytoplasm</keyword>
<dbReference type="AlphaFoldDB" id="A0A1V4I249"/>
<accession>A0A1V4I249</accession>
<keyword evidence="8" id="KW-1185">Reference proteome</keyword>
<dbReference type="Proteomes" id="UP000189940">
    <property type="component" value="Unassembled WGS sequence"/>
</dbReference>
<dbReference type="InterPro" id="IPR035895">
    <property type="entry name" value="HPr-like_sf"/>
</dbReference>
<dbReference type="PANTHER" id="PTHR33705">
    <property type="entry name" value="PHOSPHOCARRIER PROTEIN HPR"/>
    <property type="match status" value="1"/>
</dbReference>
<dbReference type="PROSITE" id="PS51350">
    <property type="entry name" value="PTS_HPR_DOM"/>
    <property type="match status" value="1"/>
</dbReference>
<dbReference type="InterPro" id="IPR001020">
    <property type="entry name" value="PTS_HPr_His_P_site"/>
</dbReference>
<organism evidence="7 8">
    <name type="scientific">Nitrobacter vulgaris</name>
    <dbReference type="NCBI Taxonomy" id="29421"/>
    <lineage>
        <taxon>Bacteria</taxon>
        <taxon>Pseudomonadati</taxon>
        <taxon>Pseudomonadota</taxon>
        <taxon>Alphaproteobacteria</taxon>
        <taxon>Hyphomicrobiales</taxon>
        <taxon>Nitrobacteraceae</taxon>
        <taxon>Nitrobacter</taxon>
    </lineage>
</organism>